<evidence type="ECO:0000256" key="1">
    <source>
        <dbReference type="SAM" id="MobiDB-lite"/>
    </source>
</evidence>
<reference evidence="2 3" key="1">
    <citation type="journal article" date="2010" name="Cell">
        <title>The genome of Naegleria gruberi illuminates early eukaryotic versatility.</title>
        <authorList>
            <person name="Fritz-Laylin L.K."/>
            <person name="Prochnik S.E."/>
            <person name="Ginger M.L."/>
            <person name="Dacks J.B."/>
            <person name="Carpenter M.L."/>
            <person name="Field M.C."/>
            <person name="Kuo A."/>
            <person name="Paredez A."/>
            <person name="Chapman J."/>
            <person name="Pham J."/>
            <person name="Shu S."/>
            <person name="Neupane R."/>
            <person name="Cipriano M."/>
            <person name="Mancuso J."/>
            <person name="Tu H."/>
            <person name="Salamov A."/>
            <person name="Lindquist E."/>
            <person name="Shapiro H."/>
            <person name="Lucas S."/>
            <person name="Grigoriev I.V."/>
            <person name="Cande W.Z."/>
            <person name="Fulton C."/>
            <person name="Rokhsar D.S."/>
            <person name="Dawson S.C."/>
        </authorList>
    </citation>
    <scope>NUCLEOTIDE SEQUENCE [LARGE SCALE GENOMIC DNA]</scope>
    <source>
        <strain evidence="2 3">NEG-M</strain>
    </source>
</reference>
<evidence type="ECO:0000313" key="3">
    <source>
        <dbReference type="Proteomes" id="UP000006671"/>
    </source>
</evidence>
<feature type="compositionally biased region" description="Low complexity" evidence="1">
    <location>
        <begin position="87"/>
        <end position="100"/>
    </location>
</feature>
<accession>D2VAH4</accession>
<protein>
    <submittedName>
        <fullName evidence="2">Uncharacterized protein</fullName>
    </submittedName>
</protein>
<dbReference type="InParanoid" id="D2VAH4"/>
<dbReference type="GeneID" id="8848532"/>
<name>D2VAH4_NAEGR</name>
<dbReference type="OMA" id="MHQNNND"/>
<keyword evidence="3" id="KW-1185">Reference proteome</keyword>
<dbReference type="EMBL" id="GG738860">
    <property type="protein sequence ID" value="EFC45957.1"/>
    <property type="molecule type" value="Genomic_DNA"/>
</dbReference>
<gene>
    <name evidence="2" type="ORF">NAEGRDRAFT_79216</name>
</gene>
<dbReference type="Proteomes" id="UP000006671">
    <property type="component" value="Unassembled WGS sequence"/>
</dbReference>
<dbReference type="RefSeq" id="XP_002678701.1">
    <property type="nucleotide sequence ID" value="XM_002678655.1"/>
</dbReference>
<dbReference type="AlphaFoldDB" id="D2VAH4"/>
<feature type="region of interest" description="Disordered" evidence="1">
    <location>
        <begin position="1"/>
        <end position="139"/>
    </location>
</feature>
<evidence type="ECO:0000313" key="2">
    <source>
        <dbReference type="EMBL" id="EFC45957.1"/>
    </source>
</evidence>
<feature type="compositionally biased region" description="Polar residues" evidence="1">
    <location>
        <begin position="101"/>
        <end position="110"/>
    </location>
</feature>
<sequence length="139" mass="15262">MNQNQQDSLYCGEGNQLRNRPSIKVRQVPGGGSSYNFITGVDANDRQNLSSSHSSSSQMSSSPPQSSNRPGKKSQEVTGKIGGATTQNQQPQYSYNPQQPHVSRQSNQESAALYCTEGNQVRTRPSVRVAQQKKDQITF</sequence>
<dbReference type="KEGG" id="ngr:NAEGRDRAFT_79216"/>
<organism evidence="3">
    <name type="scientific">Naegleria gruberi</name>
    <name type="common">Amoeba</name>
    <dbReference type="NCBI Taxonomy" id="5762"/>
    <lineage>
        <taxon>Eukaryota</taxon>
        <taxon>Discoba</taxon>
        <taxon>Heterolobosea</taxon>
        <taxon>Tetramitia</taxon>
        <taxon>Eutetramitia</taxon>
        <taxon>Vahlkampfiidae</taxon>
        <taxon>Naegleria</taxon>
    </lineage>
</organism>
<proteinExistence type="predicted"/>
<feature type="compositionally biased region" description="Low complexity" evidence="1">
    <location>
        <begin position="50"/>
        <end position="67"/>
    </location>
</feature>
<dbReference type="OrthoDB" id="10258583at2759"/>
<dbReference type="VEuPathDB" id="AmoebaDB:NAEGRDRAFT_79216"/>